<keyword evidence="2" id="KW-0378">Hydrolase</keyword>
<evidence type="ECO:0000313" key="2">
    <source>
        <dbReference type="EMBL" id="UQX87886.1"/>
    </source>
</evidence>
<dbReference type="PROSITE" id="PS51762">
    <property type="entry name" value="GH16_2"/>
    <property type="match status" value="1"/>
</dbReference>
<dbReference type="InterPro" id="IPR013320">
    <property type="entry name" value="ConA-like_dom_sf"/>
</dbReference>
<dbReference type="GO" id="GO:0016787">
    <property type="term" value="F:hydrolase activity"/>
    <property type="evidence" value="ECO:0007669"/>
    <property type="project" value="UniProtKB-KW"/>
</dbReference>
<sequence>MSSSLDSVDARPRRSATSRRFRAAFTTAAGVALAATVATAGLLITGAPVSAAAQFTLLKLDASVSGSAVTATATIAATSTTTQVQVFGICVRSSTGANLDYPKATNVAVPTTGYTVSGTKTFAVGTYTYFACVEVNSSWVPAGATNTFTVAPAAATAPAPAAPSSPSGQAMPVGDLSGWKQVLAEDFTNTVALGGFPTSSYKNEFYPYSGFPDTSKHGVYNPTKVVSTSGGLLDYYLHTEGSTHYVNSLVAKVPATKWGQTYGRYSVRFRADNLPGYKLAFMLWPDSDKWVEGEVDFPEVNALTSNEYMYANRYQAGRTNLTTGTTGFKTNIPASGNGWHTATIEWSPNNLTYYLDGAKLGTTTSGIPSTKMHWVLQAETRVNNAAAPANTVAGHLQIDWVTIYSRV</sequence>
<evidence type="ECO:0000313" key="3">
    <source>
        <dbReference type="Proteomes" id="UP001056336"/>
    </source>
</evidence>
<protein>
    <submittedName>
        <fullName evidence="2">Glycoside hydrolase family 16 protein</fullName>
    </submittedName>
</protein>
<dbReference type="InterPro" id="IPR000757">
    <property type="entry name" value="Beta-glucanase-like"/>
</dbReference>
<keyword evidence="3" id="KW-1185">Reference proteome</keyword>
<dbReference type="Pfam" id="PF00722">
    <property type="entry name" value="Glyco_hydro_16"/>
    <property type="match status" value="1"/>
</dbReference>
<evidence type="ECO:0000259" key="1">
    <source>
        <dbReference type="PROSITE" id="PS51762"/>
    </source>
</evidence>
<name>A0ABY4QYF5_9ACTN</name>
<organism evidence="2 3">
    <name type="scientific">Jatrophihabitans telluris</name>
    <dbReference type="NCBI Taxonomy" id="2038343"/>
    <lineage>
        <taxon>Bacteria</taxon>
        <taxon>Bacillati</taxon>
        <taxon>Actinomycetota</taxon>
        <taxon>Actinomycetes</taxon>
        <taxon>Jatrophihabitantales</taxon>
        <taxon>Jatrophihabitantaceae</taxon>
        <taxon>Jatrophihabitans</taxon>
    </lineage>
</organism>
<dbReference type="EMBL" id="CP097332">
    <property type="protein sequence ID" value="UQX87886.1"/>
    <property type="molecule type" value="Genomic_DNA"/>
</dbReference>
<gene>
    <name evidence="2" type="ORF">M6D93_16490</name>
</gene>
<accession>A0ABY4QYF5</accession>
<reference evidence="2" key="2">
    <citation type="submission" date="2022-05" db="EMBL/GenBank/DDBJ databases">
        <authorList>
            <person name="Kim J.-S."/>
            <person name="Lee K."/>
            <person name="Suh M."/>
            <person name="Eom M."/>
            <person name="Kim J.-S."/>
            <person name="Kim D.-S."/>
            <person name="Ko S.-H."/>
            <person name="Shin Y."/>
            <person name="Lee J.-S."/>
        </authorList>
    </citation>
    <scope>NUCLEOTIDE SEQUENCE</scope>
    <source>
        <strain evidence="2">N237</strain>
    </source>
</reference>
<proteinExistence type="predicted"/>
<dbReference type="Gene3D" id="2.60.120.200">
    <property type="match status" value="1"/>
</dbReference>
<feature type="domain" description="GH16" evidence="1">
    <location>
        <begin position="199"/>
        <end position="407"/>
    </location>
</feature>
<dbReference type="SUPFAM" id="SSF49899">
    <property type="entry name" value="Concanavalin A-like lectins/glucanases"/>
    <property type="match status" value="1"/>
</dbReference>
<dbReference type="Proteomes" id="UP001056336">
    <property type="component" value="Chromosome"/>
</dbReference>
<reference evidence="2" key="1">
    <citation type="journal article" date="2018" name="Int. J. Syst. Evol. Microbiol.">
        <title>Jatrophihabitans telluris sp. nov., isolated from sediment soil of lava forest wetlands and the emended description of the genus Jatrophihabitans.</title>
        <authorList>
            <person name="Lee K.C."/>
            <person name="Suh M.K."/>
            <person name="Eom M.K."/>
            <person name="Kim K.K."/>
            <person name="Kim J.S."/>
            <person name="Kim D.S."/>
            <person name="Ko S.H."/>
            <person name="Shin Y.K."/>
            <person name="Lee J.S."/>
        </authorList>
    </citation>
    <scope>NUCLEOTIDE SEQUENCE</scope>
    <source>
        <strain evidence="2">N237</strain>
    </source>
</reference>
<dbReference type="RefSeq" id="WP_249770853.1">
    <property type="nucleotide sequence ID" value="NZ_CP097332.1"/>
</dbReference>
<dbReference type="CDD" id="cd00413">
    <property type="entry name" value="Glyco_hydrolase_16"/>
    <property type="match status" value="1"/>
</dbReference>